<organism evidence="2 3">
    <name type="scientific">Allotamlana fucoidanivorans</name>
    <dbReference type="NCBI Taxonomy" id="2583814"/>
    <lineage>
        <taxon>Bacteria</taxon>
        <taxon>Pseudomonadati</taxon>
        <taxon>Bacteroidota</taxon>
        <taxon>Flavobacteriia</taxon>
        <taxon>Flavobacteriales</taxon>
        <taxon>Flavobacteriaceae</taxon>
        <taxon>Allotamlana</taxon>
    </lineage>
</organism>
<sequence length="364" mass="42488">MYSKIFVILSFLAFLIGQNKDEQPDAKNVMSVMEKVADWQLENPTDKALWVWDYGAFYSGLSSFYKVNKDPKYLKAMFEVGETYKWGIRPRPWDANVLAIGHMYLDMYEISGDKAILHDIEFCLNAHFDRHPKQPDVTFMNNKYWWSWWSWCDALFMAPPTFAKYAEVTGETKYLDKMDELWEITHNYLFDTTENLYYRDDRFFEKESKNRKKVFWSRGNGWVLGGLVKVMEAMPKDYKNRDFYEETFKKMCAAVKNSQHKKGYWTASMLDQKDFEGIESSGTAFFCYAIAWGINKGYLDEKAYKLTALKAWDVLVKCVHPTGKVGYVQRVGYGPDSVSYDDSEEYGAGAFLLAGSEIYKMVAK</sequence>
<proteinExistence type="predicted"/>
<evidence type="ECO:0000313" key="2">
    <source>
        <dbReference type="EMBL" id="TNJ45848.1"/>
    </source>
</evidence>
<dbReference type="OrthoDB" id="9813465at2"/>
<dbReference type="Proteomes" id="UP000308713">
    <property type="component" value="Unassembled WGS sequence"/>
</dbReference>
<dbReference type="GO" id="GO:0005975">
    <property type="term" value="P:carbohydrate metabolic process"/>
    <property type="evidence" value="ECO:0007669"/>
    <property type="project" value="InterPro"/>
</dbReference>
<keyword evidence="1 2" id="KW-0378">Hydrolase</keyword>
<dbReference type="InterPro" id="IPR012341">
    <property type="entry name" value="6hp_glycosidase-like_sf"/>
</dbReference>
<dbReference type="PANTHER" id="PTHR33886">
    <property type="entry name" value="UNSATURATED RHAMNOGALACTURONAN HYDROLASE (EUROFUNG)"/>
    <property type="match status" value="1"/>
</dbReference>
<gene>
    <name evidence="2" type="ORF">FGF67_05565</name>
</gene>
<dbReference type="InterPro" id="IPR010905">
    <property type="entry name" value="Glyco_hydro_88"/>
</dbReference>
<dbReference type="AlphaFoldDB" id="A0A5C4SP05"/>
<dbReference type="InterPro" id="IPR052043">
    <property type="entry name" value="PolySaccharide_Degr_Enz"/>
</dbReference>
<reference evidence="2 3" key="1">
    <citation type="submission" date="2019-05" db="EMBL/GenBank/DDBJ databases">
        <title>Tamlana fucoidanivorans sp. nov., isolated from the surface of algae collected from Fujian province in China.</title>
        <authorList>
            <person name="Li J."/>
        </authorList>
    </citation>
    <scope>NUCLEOTIDE SEQUENCE [LARGE SCALE GENOMIC DNA]</scope>
    <source>
        <strain evidence="2 3">CW2-9</strain>
    </source>
</reference>
<accession>A0A5C4SP05</accession>
<dbReference type="PANTHER" id="PTHR33886:SF8">
    <property type="entry name" value="UNSATURATED RHAMNOGALACTURONAN HYDROLASE (EUROFUNG)"/>
    <property type="match status" value="1"/>
</dbReference>
<keyword evidence="3" id="KW-1185">Reference proteome</keyword>
<name>A0A5C4SP05_9FLAO</name>
<dbReference type="SUPFAM" id="SSF48208">
    <property type="entry name" value="Six-hairpin glycosidases"/>
    <property type="match status" value="1"/>
</dbReference>
<evidence type="ECO:0000313" key="3">
    <source>
        <dbReference type="Proteomes" id="UP000308713"/>
    </source>
</evidence>
<dbReference type="GO" id="GO:0016787">
    <property type="term" value="F:hydrolase activity"/>
    <property type="evidence" value="ECO:0007669"/>
    <property type="project" value="UniProtKB-KW"/>
</dbReference>
<dbReference type="RefSeq" id="WP_139695538.1">
    <property type="nucleotide sequence ID" value="NZ_CP074074.1"/>
</dbReference>
<dbReference type="Gene3D" id="1.50.10.10">
    <property type="match status" value="1"/>
</dbReference>
<dbReference type="EMBL" id="VDCS01000004">
    <property type="protein sequence ID" value="TNJ45848.1"/>
    <property type="molecule type" value="Genomic_DNA"/>
</dbReference>
<protein>
    <submittedName>
        <fullName evidence="2">Glycoside hydrolase family 88 protein</fullName>
    </submittedName>
</protein>
<evidence type="ECO:0000256" key="1">
    <source>
        <dbReference type="ARBA" id="ARBA00022801"/>
    </source>
</evidence>
<dbReference type="Pfam" id="PF07470">
    <property type="entry name" value="Glyco_hydro_88"/>
    <property type="match status" value="1"/>
</dbReference>
<dbReference type="InterPro" id="IPR008928">
    <property type="entry name" value="6-hairpin_glycosidase_sf"/>
</dbReference>
<comment type="caution">
    <text evidence="2">The sequence shown here is derived from an EMBL/GenBank/DDBJ whole genome shotgun (WGS) entry which is preliminary data.</text>
</comment>